<dbReference type="EMBL" id="JANAWD010000690">
    <property type="protein sequence ID" value="KAJ3476593.1"/>
    <property type="molecule type" value="Genomic_DNA"/>
</dbReference>
<protein>
    <recommendedName>
        <fullName evidence="4">Clp1-like protein</fullName>
    </recommendedName>
</protein>
<evidence type="ECO:0008006" key="4">
    <source>
        <dbReference type="Google" id="ProtNLM"/>
    </source>
</evidence>
<proteinExistence type="predicted"/>
<feature type="region of interest" description="Disordered" evidence="1">
    <location>
        <begin position="1"/>
        <end position="36"/>
    </location>
</feature>
<evidence type="ECO:0000256" key="1">
    <source>
        <dbReference type="SAM" id="MobiDB-lite"/>
    </source>
</evidence>
<feature type="compositionally biased region" description="Basic residues" evidence="1">
    <location>
        <begin position="1"/>
        <end position="12"/>
    </location>
</feature>
<dbReference type="AlphaFoldDB" id="A0AAD5UTY1"/>
<comment type="caution">
    <text evidence="2">The sequence shown here is derived from an EMBL/GenBank/DDBJ whole genome shotgun (WGS) entry which is preliminary data.</text>
</comment>
<keyword evidence="3" id="KW-1185">Reference proteome</keyword>
<evidence type="ECO:0000313" key="3">
    <source>
        <dbReference type="Proteomes" id="UP001212997"/>
    </source>
</evidence>
<evidence type="ECO:0000313" key="2">
    <source>
        <dbReference type="EMBL" id="KAJ3476593.1"/>
    </source>
</evidence>
<dbReference type="Proteomes" id="UP001212997">
    <property type="component" value="Unassembled WGS sequence"/>
</dbReference>
<gene>
    <name evidence="2" type="ORF">NLI96_g11050</name>
</gene>
<feature type="compositionally biased region" description="Polar residues" evidence="1">
    <location>
        <begin position="16"/>
        <end position="34"/>
    </location>
</feature>
<reference evidence="2" key="1">
    <citation type="submission" date="2022-07" db="EMBL/GenBank/DDBJ databases">
        <title>Genome Sequence of Physisporinus lineatus.</title>
        <authorList>
            <person name="Buettner E."/>
        </authorList>
    </citation>
    <scope>NUCLEOTIDE SEQUENCE</scope>
    <source>
        <strain evidence="2">VT162</strain>
    </source>
</reference>
<name>A0AAD5UTY1_9APHY</name>
<organism evidence="2 3">
    <name type="scientific">Meripilus lineatus</name>
    <dbReference type="NCBI Taxonomy" id="2056292"/>
    <lineage>
        <taxon>Eukaryota</taxon>
        <taxon>Fungi</taxon>
        <taxon>Dikarya</taxon>
        <taxon>Basidiomycota</taxon>
        <taxon>Agaricomycotina</taxon>
        <taxon>Agaricomycetes</taxon>
        <taxon>Polyporales</taxon>
        <taxon>Meripilaceae</taxon>
        <taxon>Meripilus</taxon>
    </lineage>
</organism>
<accession>A0AAD5UTY1</accession>
<sequence>MSSAQNRRHLARKCSNIENVVPRSNKSTSVNRSGLQRIRRKVSGVKPYTFTANTPEHQMKKRLLKSRASRQGELLTPPATPEVHLKATPSPESPTKLNIPRTLKRPPTRPVSLENLTSILPVFENTPLPFIRDTLQAMGDPMQRVLAGVQSTIPDAKVLPKQIDITLHNLDAGAPTHMLAIFPRTTSATPTKVTLIPVHGIVLAAHCAHLPKLPPAIPTTEPVTVGSTITVPVVPYPIPDPELFPLLLSYLYNKRHERVLSQLFPCRPPTNAADTTAAQRQLRFATMLAQTYTTTCLVGHIMKVNALWRNVCALGVFDANLWRVMDAAWEIYLSAIALSTGKYKELTKGATV</sequence>
<feature type="region of interest" description="Disordered" evidence="1">
    <location>
        <begin position="74"/>
        <end position="110"/>
    </location>
</feature>